<protein>
    <recommendedName>
        <fullName evidence="4">RCC1 domain containing 1</fullName>
    </recommendedName>
</protein>
<dbReference type="AlphaFoldDB" id="A0A8C0IR85"/>
<evidence type="ECO:0000313" key="3">
    <source>
        <dbReference type="Proteomes" id="UP000694404"/>
    </source>
</evidence>
<dbReference type="InterPro" id="IPR052830">
    <property type="entry name" value="RCC1_domain-containing"/>
</dbReference>
<dbReference type="PRINTS" id="PR00633">
    <property type="entry name" value="RCCNDNSATION"/>
</dbReference>
<proteinExistence type="predicted"/>
<dbReference type="InterPro" id="IPR000408">
    <property type="entry name" value="Reg_chr_condens"/>
</dbReference>
<feature type="repeat" description="RCC1" evidence="1">
    <location>
        <begin position="155"/>
        <end position="208"/>
    </location>
</feature>
<sequence length="348" mass="36702">GELSPRADWFVFGFCGVAEPRGGGARRLEPAPGGIRVVRPCRPLTTLSAGRGRLVLRGWQMGALPGHCQDLLPSESHVLLLRGAALEVWARGAELCRGPSWQQQLHPGEAARPLPLVSHGYVTPRPPFLCPLPPALRAQKLVLGHEHVVLLGCAGTIYTWGCSRCVHGQLGHGGLEPVSEPRLVEALDGMSMGDVAAGGWHSVSVSEGGDLYVWGWNEAGQLALPSKALAEKRAPATLLVPEAASGLSCDCSQAALAAEAADFISIQAFPALLDLPEGSEVSKVSCGSRHTAAVTRKSRGLGKYGQLGHKDTASSDQPRQVGYFPANGLTVEDVVCGPWNTYISAVEK</sequence>
<dbReference type="PROSITE" id="PS00626">
    <property type="entry name" value="RCC1_2"/>
    <property type="match status" value="2"/>
</dbReference>
<reference evidence="2" key="2">
    <citation type="submission" date="2025-09" db="UniProtKB">
        <authorList>
            <consortium name="Ensembl"/>
        </authorList>
    </citation>
    <scope>IDENTIFICATION</scope>
</reference>
<dbReference type="SUPFAM" id="SSF50985">
    <property type="entry name" value="RCC1/BLIP-II"/>
    <property type="match status" value="1"/>
</dbReference>
<dbReference type="Pfam" id="PF00415">
    <property type="entry name" value="RCC1"/>
    <property type="match status" value="2"/>
</dbReference>
<feature type="repeat" description="RCC1" evidence="1">
    <location>
        <begin position="209"/>
        <end position="297"/>
    </location>
</feature>
<evidence type="ECO:0008006" key="4">
    <source>
        <dbReference type="Google" id="ProtNLM"/>
    </source>
</evidence>
<dbReference type="GeneTree" id="ENSGT00940000164520"/>
<dbReference type="PROSITE" id="PS50012">
    <property type="entry name" value="RCC1_3"/>
    <property type="match status" value="2"/>
</dbReference>
<evidence type="ECO:0000256" key="1">
    <source>
        <dbReference type="PROSITE-ProRule" id="PRU00235"/>
    </source>
</evidence>
<dbReference type="Gene3D" id="2.130.10.30">
    <property type="entry name" value="Regulator of chromosome condensation 1/beta-lactamase-inhibitor protein II"/>
    <property type="match status" value="1"/>
</dbReference>
<dbReference type="InterPro" id="IPR009091">
    <property type="entry name" value="RCC1/BLIP-II"/>
</dbReference>
<dbReference type="PANTHER" id="PTHR46849">
    <property type="entry name" value="RCC1 DOMAIN-CONTAINING PROTEIN 1"/>
    <property type="match status" value="1"/>
</dbReference>
<dbReference type="PANTHER" id="PTHR46849:SF1">
    <property type="entry name" value="RCC1 DOMAIN-CONTAINING PROTEIN 1"/>
    <property type="match status" value="1"/>
</dbReference>
<dbReference type="OMA" id="PSWSMEI"/>
<evidence type="ECO:0000313" key="2">
    <source>
        <dbReference type="Ensembl" id="ENSCABP00000013494.1"/>
    </source>
</evidence>
<dbReference type="Proteomes" id="UP000694404">
    <property type="component" value="Unplaced"/>
</dbReference>
<dbReference type="Ensembl" id="ENSCABT00000014806.1">
    <property type="protein sequence ID" value="ENSCABP00000013494.1"/>
    <property type="gene ID" value="ENSCABG00000010119.1"/>
</dbReference>
<name>A0A8C0IR85_CHEAB</name>
<keyword evidence="3" id="KW-1185">Reference proteome</keyword>
<accession>A0A8C0IR85</accession>
<reference evidence="2" key="1">
    <citation type="submission" date="2025-08" db="UniProtKB">
        <authorList>
            <consortium name="Ensembl"/>
        </authorList>
    </citation>
    <scope>IDENTIFICATION</scope>
</reference>
<organism evidence="2 3">
    <name type="scientific">Chelonoidis abingdonii</name>
    <name type="common">Abingdon island giant tortoise</name>
    <name type="synonym">Testudo abingdonii</name>
    <dbReference type="NCBI Taxonomy" id="106734"/>
    <lineage>
        <taxon>Eukaryota</taxon>
        <taxon>Metazoa</taxon>
        <taxon>Chordata</taxon>
        <taxon>Craniata</taxon>
        <taxon>Vertebrata</taxon>
        <taxon>Euteleostomi</taxon>
        <taxon>Archelosauria</taxon>
        <taxon>Testudinata</taxon>
        <taxon>Testudines</taxon>
        <taxon>Cryptodira</taxon>
        <taxon>Durocryptodira</taxon>
        <taxon>Testudinoidea</taxon>
        <taxon>Testudinidae</taxon>
        <taxon>Chelonoidis</taxon>
    </lineage>
</organism>